<reference evidence="21" key="1">
    <citation type="submission" date="2023-07" db="EMBL/GenBank/DDBJ databases">
        <authorList>
            <consortium name="AG Swart"/>
            <person name="Singh M."/>
            <person name="Singh A."/>
            <person name="Seah K."/>
            <person name="Emmerich C."/>
        </authorList>
    </citation>
    <scope>NUCLEOTIDE SEQUENCE</scope>
    <source>
        <strain evidence="21">DP1</strain>
    </source>
</reference>
<evidence type="ECO:0000256" key="2">
    <source>
        <dbReference type="ARBA" id="ARBA00004123"/>
    </source>
</evidence>
<sequence length="1337" mass="155813">MSTIDKLAIQGIRAFSPFEEQKIEFFLPLTLILGQNGAGKTTIIECLKAMVSGAMPPNTNKGKTFIHDPKVSNASETKAVIKCKFKSHGQKEIFALRSYQLLNKKDKKQEFKKMEQLLKGRDKNGREVSINKNCAEMDRQVPMLLGVSNSILENVIFCHQEESLWPFSDQANLKKIFDEIFETTKYTKALTELRDLKKQFNSFAKDYKNQLDVMKKDFEIYRKLKEDEKREKALYQENHQICEKYRKQIQTLSEELEDIEKFEDNLRKIENQIFQEKSILSNMIPEYDKICKSLGVDAIDDPSLNETDDFKKKQDEMLEKKNKELQKAEGDMKRLRENQSKMIGEKGTLQGSLNHKKERLAKINKALMKNLEIIFKELQERFSDPYRVKSLLTGSNGKGAFLLISKEVNGFTDERKQILREYEEQAKGLENQVQVLEKHLAEIRIKIDLKNQDLVKLKDKHNVMKEDEALGNENTAELKIIDTRLDEIRKELEETGADVASMQYSEENFSTPKKIRSTVKNMETLSEQKRAVLTDMEEMEKELEEKQGIVKLLGKIKDTEDRKLELEKTYTENIEKVASKLKSFSKVIMKRNKNNNMAAVEEIIKDTKTKIACLHQEKNELVRKQIHSENDAKTLKDHLKYLEEKKEHLSEEVTKLASSTLDIEVDTYSDLIEAKNDETLSCVYDRLIKKKASSNSTRFDDFSKYLTDYCHEEKKCYLCKKEMKKSKAKTIPKLLKEYQEKSSESSDEENEDLIDDKILLCGKIKYIMNELIVDIETDIEKTKAKIGDMSQPTTEEDILFKEKEISEVEEKLESLSQIKAEIQQNESFKLDLRRNDAALEGFQTQLKENGYEGYIEDDYKTLQSELSKKKGEFKQLENEYDSQRQERDRVQKLVTNLQFEAHNLKEKKLKITQIKASLVESMNTMRALEKDIQNLESDIGSKINEEKDLAEQIENLQNSNETSISPIQGKKNKADIIWNSIEKPFFDCSRLIEAIDNEAIDEDEIEKVHEMINKLEKDLKSESVDLVEKEKLIEVIKKDILQIPSSNKKIELLRKGRELLTEIERIKESLANKCKYEEEINQSKEKKRQVLKSLDELKTRYNMTAGSNQQLEKNIKSTKLQLHSRTYDNITKRITQLEIRHSLTKLMTQEISEKHDVTEDALRMYHHSKMKEINETIENFWKLTYKGDDIETIEIKSDQDEEKSNRRLRSYNYRIVLKKKNGAELDMRGRCSAGQKVLSSIIIRIALAETFCSNCGILALDEPTTNLDKENIVGLVENLQILINERKSDTNFQLIIITHDNEFLNLLGGEYCEKYWEVTKDRDGYSKIKKEDLKKLT</sequence>
<dbReference type="Gene3D" id="3.40.50.300">
    <property type="entry name" value="P-loop containing nucleotide triphosphate hydrolases"/>
    <property type="match status" value="2"/>
</dbReference>
<dbReference type="GO" id="GO:0007004">
    <property type="term" value="P:telomere maintenance via telomerase"/>
    <property type="evidence" value="ECO:0007669"/>
    <property type="project" value="TreeGrafter"/>
</dbReference>
<feature type="coiled-coil region" evidence="19">
    <location>
        <begin position="242"/>
        <end position="279"/>
    </location>
</feature>
<keyword evidence="6" id="KW-0158">Chromosome</keyword>
<dbReference type="SUPFAM" id="SSF52540">
    <property type="entry name" value="P-loop containing nucleoside triphosphate hydrolases"/>
    <property type="match status" value="2"/>
</dbReference>
<dbReference type="GO" id="GO:0030870">
    <property type="term" value="C:Mre11 complex"/>
    <property type="evidence" value="ECO:0007669"/>
    <property type="project" value="UniProtKB-ARBA"/>
</dbReference>
<evidence type="ECO:0000256" key="15">
    <source>
        <dbReference type="ARBA" id="ARBA00023204"/>
    </source>
</evidence>
<dbReference type="GO" id="GO:0003691">
    <property type="term" value="F:double-stranded telomeric DNA binding"/>
    <property type="evidence" value="ECO:0007669"/>
    <property type="project" value="TreeGrafter"/>
</dbReference>
<evidence type="ECO:0000256" key="10">
    <source>
        <dbReference type="ARBA" id="ARBA00022801"/>
    </source>
</evidence>
<gene>
    <name evidence="21" type="ORF">ECRASSUSDP1_LOCUS6311</name>
</gene>
<dbReference type="PANTHER" id="PTHR18867:SF12">
    <property type="entry name" value="DNA REPAIR PROTEIN RAD50"/>
    <property type="match status" value="1"/>
</dbReference>
<comment type="cofactor">
    <cofactor evidence="1">
        <name>Zn(2+)</name>
        <dbReference type="ChEBI" id="CHEBI:29105"/>
    </cofactor>
</comment>
<dbReference type="GO" id="GO:0016887">
    <property type="term" value="F:ATP hydrolysis activity"/>
    <property type="evidence" value="ECO:0007669"/>
    <property type="project" value="InterPro"/>
</dbReference>
<evidence type="ECO:0000256" key="4">
    <source>
        <dbReference type="ARBA" id="ARBA00009439"/>
    </source>
</evidence>
<feature type="coiled-coil region" evidence="19">
    <location>
        <begin position="522"/>
        <end position="659"/>
    </location>
</feature>
<feature type="domain" description="Rad50/SbcC-type AAA" evidence="20">
    <location>
        <begin position="6"/>
        <end position="259"/>
    </location>
</feature>
<evidence type="ECO:0000256" key="19">
    <source>
        <dbReference type="SAM" id="Coils"/>
    </source>
</evidence>
<evidence type="ECO:0000256" key="16">
    <source>
        <dbReference type="ARBA" id="ARBA00023242"/>
    </source>
</evidence>
<dbReference type="PANTHER" id="PTHR18867">
    <property type="entry name" value="RAD50"/>
    <property type="match status" value="1"/>
</dbReference>
<name>A0AAD1UE73_EUPCR</name>
<comment type="catalytic activity">
    <reaction evidence="18">
        <text>ATP + H2O = ADP + phosphate + H(+)</text>
        <dbReference type="Rhea" id="RHEA:13065"/>
        <dbReference type="ChEBI" id="CHEBI:15377"/>
        <dbReference type="ChEBI" id="CHEBI:15378"/>
        <dbReference type="ChEBI" id="CHEBI:30616"/>
        <dbReference type="ChEBI" id="CHEBI:43474"/>
        <dbReference type="ChEBI" id="CHEBI:456216"/>
    </reaction>
</comment>
<dbReference type="EMBL" id="CAMPGE010006117">
    <property type="protein sequence ID" value="CAI2364961.1"/>
    <property type="molecule type" value="Genomic_DNA"/>
</dbReference>
<keyword evidence="22" id="KW-1185">Reference proteome</keyword>
<protein>
    <recommendedName>
        <fullName evidence="5">DNA repair protein RAD50</fullName>
    </recommendedName>
</protein>
<evidence type="ECO:0000256" key="13">
    <source>
        <dbReference type="ARBA" id="ARBA00022842"/>
    </source>
</evidence>
<evidence type="ECO:0000256" key="6">
    <source>
        <dbReference type="ARBA" id="ARBA00022454"/>
    </source>
</evidence>
<keyword evidence="8" id="KW-0547">Nucleotide-binding</keyword>
<dbReference type="Pfam" id="PF13476">
    <property type="entry name" value="AAA_23"/>
    <property type="match status" value="1"/>
</dbReference>
<dbReference type="GO" id="GO:0006302">
    <property type="term" value="P:double-strand break repair"/>
    <property type="evidence" value="ECO:0007669"/>
    <property type="project" value="InterPro"/>
</dbReference>
<dbReference type="Proteomes" id="UP001295684">
    <property type="component" value="Unassembled WGS sequence"/>
</dbReference>
<feature type="coiled-coil region" evidence="19">
    <location>
        <begin position="1005"/>
        <end position="1032"/>
    </location>
</feature>
<comment type="similarity">
    <text evidence="4">Belongs to the SMC family. RAD50 subfamily.</text>
</comment>
<evidence type="ECO:0000256" key="8">
    <source>
        <dbReference type="ARBA" id="ARBA00022741"/>
    </source>
</evidence>
<dbReference type="GO" id="GO:0043047">
    <property type="term" value="F:single-stranded telomeric DNA binding"/>
    <property type="evidence" value="ECO:0007669"/>
    <property type="project" value="TreeGrafter"/>
</dbReference>
<keyword evidence="14 19" id="KW-0175">Coiled coil</keyword>
<evidence type="ECO:0000256" key="9">
    <source>
        <dbReference type="ARBA" id="ARBA00022763"/>
    </source>
</evidence>
<keyword evidence="16" id="KW-0539">Nucleus</keyword>
<evidence type="ECO:0000256" key="11">
    <source>
        <dbReference type="ARBA" id="ARBA00022833"/>
    </source>
</evidence>
<dbReference type="InterPro" id="IPR038729">
    <property type="entry name" value="Rad50/SbcC_AAA"/>
</dbReference>
<dbReference type="InterPro" id="IPR027417">
    <property type="entry name" value="P-loop_NTPase"/>
</dbReference>
<evidence type="ECO:0000256" key="7">
    <source>
        <dbReference type="ARBA" id="ARBA00022723"/>
    </source>
</evidence>
<keyword evidence="11" id="KW-0862">Zinc</keyword>
<keyword evidence="12" id="KW-0067">ATP-binding</keyword>
<feature type="coiled-coil region" evidence="19">
    <location>
        <begin position="311"/>
        <end position="345"/>
    </location>
</feature>
<evidence type="ECO:0000313" key="22">
    <source>
        <dbReference type="Proteomes" id="UP001295684"/>
    </source>
</evidence>
<keyword evidence="10" id="KW-0378">Hydrolase</keyword>
<dbReference type="FunFam" id="3.40.50.300:FF:000593">
    <property type="entry name" value="DNA repair protein RAD50"/>
    <property type="match status" value="1"/>
</dbReference>
<dbReference type="GO" id="GO:0051880">
    <property type="term" value="F:G-quadruplex DNA binding"/>
    <property type="evidence" value="ECO:0007669"/>
    <property type="project" value="TreeGrafter"/>
</dbReference>
<comment type="caution">
    <text evidence="21">The sequence shown here is derived from an EMBL/GenBank/DDBJ whole genome shotgun (WGS) entry which is preliminary data.</text>
</comment>
<keyword evidence="17" id="KW-0469">Meiosis</keyword>
<evidence type="ECO:0000256" key="14">
    <source>
        <dbReference type="ARBA" id="ARBA00023054"/>
    </source>
</evidence>
<dbReference type="GO" id="GO:0005524">
    <property type="term" value="F:ATP binding"/>
    <property type="evidence" value="ECO:0007669"/>
    <property type="project" value="UniProtKB-KW"/>
</dbReference>
<dbReference type="GO" id="GO:0000722">
    <property type="term" value="P:telomere maintenance via recombination"/>
    <property type="evidence" value="ECO:0007669"/>
    <property type="project" value="UniProtKB-ARBA"/>
</dbReference>
<keyword evidence="7" id="KW-0479">Metal-binding</keyword>
<dbReference type="GO" id="GO:0046872">
    <property type="term" value="F:metal ion binding"/>
    <property type="evidence" value="ECO:0007669"/>
    <property type="project" value="UniProtKB-KW"/>
</dbReference>
<keyword evidence="15" id="KW-0234">DNA repair</keyword>
<dbReference type="GO" id="GO:0070192">
    <property type="term" value="P:chromosome organization involved in meiotic cell cycle"/>
    <property type="evidence" value="ECO:0007669"/>
    <property type="project" value="TreeGrafter"/>
</dbReference>
<feature type="coiled-coil region" evidence="19">
    <location>
        <begin position="1080"/>
        <end position="1114"/>
    </location>
</feature>
<evidence type="ECO:0000256" key="18">
    <source>
        <dbReference type="ARBA" id="ARBA00049360"/>
    </source>
</evidence>
<keyword evidence="9" id="KW-0227">DNA damage</keyword>
<proteinExistence type="inferred from homology"/>
<evidence type="ECO:0000259" key="20">
    <source>
        <dbReference type="Pfam" id="PF13476"/>
    </source>
</evidence>
<keyword evidence="13" id="KW-0460">Magnesium</keyword>
<evidence type="ECO:0000313" key="21">
    <source>
        <dbReference type="EMBL" id="CAI2364961.1"/>
    </source>
</evidence>
<feature type="coiled-coil region" evidence="19">
    <location>
        <begin position="798"/>
        <end position="825"/>
    </location>
</feature>
<accession>A0AAD1UE73</accession>
<evidence type="ECO:0000256" key="3">
    <source>
        <dbReference type="ARBA" id="ARBA00004286"/>
    </source>
</evidence>
<evidence type="ECO:0000256" key="5">
    <source>
        <dbReference type="ARBA" id="ARBA00017893"/>
    </source>
</evidence>
<evidence type="ECO:0000256" key="1">
    <source>
        <dbReference type="ARBA" id="ARBA00001947"/>
    </source>
</evidence>
<dbReference type="GO" id="GO:0000794">
    <property type="term" value="C:condensed nuclear chromosome"/>
    <property type="evidence" value="ECO:0007669"/>
    <property type="project" value="TreeGrafter"/>
</dbReference>
<feature type="coiled-coil region" evidence="19">
    <location>
        <begin position="859"/>
        <end position="962"/>
    </location>
</feature>
<evidence type="ECO:0000256" key="17">
    <source>
        <dbReference type="ARBA" id="ARBA00023254"/>
    </source>
</evidence>
<comment type="subcellular location">
    <subcellularLocation>
        <location evidence="3">Chromosome</location>
    </subcellularLocation>
    <subcellularLocation>
        <location evidence="2">Nucleus</location>
    </subcellularLocation>
</comment>
<organism evidence="21 22">
    <name type="scientific">Euplotes crassus</name>
    <dbReference type="NCBI Taxonomy" id="5936"/>
    <lineage>
        <taxon>Eukaryota</taxon>
        <taxon>Sar</taxon>
        <taxon>Alveolata</taxon>
        <taxon>Ciliophora</taxon>
        <taxon>Intramacronucleata</taxon>
        <taxon>Spirotrichea</taxon>
        <taxon>Hypotrichia</taxon>
        <taxon>Euplotida</taxon>
        <taxon>Euplotidae</taxon>
        <taxon>Moneuplotes</taxon>
    </lineage>
</organism>
<evidence type="ECO:0000256" key="12">
    <source>
        <dbReference type="ARBA" id="ARBA00022840"/>
    </source>
</evidence>
<feature type="coiled-coil region" evidence="19">
    <location>
        <begin position="412"/>
        <end position="460"/>
    </location>
</feature>